<dbReference type="GO" id="GO:0050660">
    <property type="term" value="F:flavin adenine dinucleotide binding"/>
    <property type="evidence" value="ECO:0007669"/>
    <property type="project" value="InterPro"/>
</dbReference>
<dbReference type="CDD" id="cd02015">
    <property type="entry name" value="TPP_AHAS"/>
    <property type="match status" value="1"/>
</dbReference>
<feature type="domain" description="Thiamine pyrophosphate enzyme TPP-binding" evidence="16">
    <location>
        <begin position="391"/>
        <end position="537"/>
    </location>
</feature>
<gene>
    <name evidence="18" type="primary">ilvB</name>
    <name evidence="18" type="ordered locus">CHU_3746</name>
</gene>
<dbReference type="Pfam" id="PF02775">
    <property type="entry name" value="TPP_enzyme_C"/>
    <property type="match status" value="1"/>
</dbReference>
<comment type="pathway">
    <text evidence="1 14">Amino-acid biosynthesis; L-isoleucine biosynthesis; L-isoleucine from 2-oxobutanoate: step 1/4.</text>
</comment>
<evidence type="ECO:0000256" key="3">
    <source>
        <dbReference type="ARBA" id="ARBA00007812"/>
    </source>
</evidence>
<evidence type="ECO:0000256" key="6">
    <source>
        <dbReference type="ARBA" id="ARBA00022630"/>
    </source>
</evidence>
<dbReference type="InterPro" id="IPR045229">
    <property type="entry name" value="TPP_enz"/>
</dbReference>
<keyword evidence="12 14" id="KW-0100">Branched-chain amino acid biosynthesis</keyword>
<dbReference type="Pfam" id="PF02776">
    <property type="entry name" value="TPP_enzyme_N"/>
    <property type="match status" value="1"/>
</dbReference>
<dbReference type="AlphaFoldDB" id="A0A6N4SX78"/>
<comment type="cofactor">
    <cofactor evidence="14">
        <name>thiamine diphosphate</name>
        <dbReference type="ChEBI" id="CHEBI:58937"/>
    </cofactor>
    <text evidence="14">Binds 1 thiamine pyrophosphate per subunit.</text>
</comment>
<evidence type="ECO:0000259" key="15">
    <source>
        <dbReference type="Pfam" id="PF00205"/>
    </source>
</evidence>
<dbReference type="Gene3D" id="3.40.50.970">
    <property type="match status" value="2"/>
</dbReference>
<keyword evidence="9" id="KW-0274">FAD</keyword>
<protein>
    <recommendedName>
        <fullName evidence="4 14">Acetolactate synthase</fullName>
        <ecNumber evidence="4 14">2.2.1.6</ecNumber>
    </recommendedName>
</protein>
<sequence>MKPKIKLRGAEYIVRIIELLDARDLFAYPGGAILPIYDALAYSSLNCVLVRHEQGASFMANGYARVTGRPGFCLATSGPGATNLVTGIADAYADSVPMVAITGQVALHLIGSDAFQETDITGICIPITKKTYLLTGLENAAEIFCEAYRVSVSGRPGPVLIDVPRSIQGEYVELDEDWESKFVKPEREVKNNFSDQDIAAAVELFKQAERPLILCGHGILLSKAWDELRTFVHRENIPAISTILGIGAMEHDDPLYFQWLGMHGMKYCNEAVQNADLIVAWGIRFDDRITGKLADFAPKAKVIHVDIDRSESSKNVPTNVFINGDLKTVIDRMPDTRTENNIRDRAAWLAKLNEWREEYPLQEADYSKFTQVAAIQLLDEMLDRSAVVATDVGQHQMWAAQYCQRLKPNHFLTSGGLGSMGFGLPAAMGAQAALPFNDVWCITGDGSFQMNMQEMVTCVQEKWPVKILILDNNYLGMVRQWQEQFYSKNYSGVNLLNPDFVMLAKACGMDSCYVDNTEDLKKAIQTATDHKGPYLIHAYVMKEENVLPMVAPGTSLSETIYYPAKAQTEKVTK</sequence>
<feature type="domain" description="Thiamine pyrophosphate enzyme central" evidence="15">
    <location>
        <begin position="198"/>
        <end position="332"/>
    </location>
</feature>
<dbReference type="PROSITE" id="PS00187">
    <property type="entry name" value="TPP_ENZYMES"/>
    <property type="match status" value="1"/>
</dbReference>
<dbReference type="InterPro" id="IPR012000">
    <property type="entry name" value="Thiamin_PyroP_enz_cen_dom"/>
</dbReference>
<comment type="similarity">
    <text evidence="3 14">Belongs to the TPP enzyme family.</text>
</comment>
<dbReference type="GO" id="GO:0000287">
    <property type="term" value="F:magnesium ion binding"/>
    <property type="evidence" value="ECO:0007669"/>
    <property type="project" value="UniProtKB-UniRule"/>
</dbReference>
<dbReference type="FunFam" id="3.40.50.1220:FF:000008">
    <property type="entry name" value="Acetolactate synthase"/>
    <property type="match status" value="1"/>
</dbReference>
<dbReference type="InterPro" id="IPR000399">
    <property type="entry name" value="TPP-bd_CS"/>
</dbReference>
<comment type="pathway">
    <text evidence="2 14">Amino-acid biosynthesis; L-valine biosynthesis; L-valine from pyruvate: step 1/4.</text>
</comment>
<dbReference type="SUPFAM" id="SSF52518">
    <property type="entry name" value="Thiamin diphosphate-binding fold (THDP-binding)"/>
    <property type="match status" value="2"/>
</dbReference>
<dbReference type="PANTHER" id="PTHR18968">
    <property type="entry name" value="THIAMINE PYROPHOSPHATE ENZYMES"/>
    <property type="match status" value="1"/>
</dbReference>
<keyword evidence="7 14" id="KW-0808">Transferase</keyword>
<evidence type="ECO:0000313" key="19">
    <source>
        <dbReference type="Proteomes" id="UP000001822"/>
    </source>
</evidence>
<dbReference type="InterPro" id="IPR011766">
    <property type="entry name" value="TPP_enzyme_TPP-bd"/>
</dbReference>
<dbReference type="InterPro" id="IPR039368">
    <property type="entry name" value="AHAS_TPP"/>
</dbReference>
<dbReference type="InterPro" id="IPR012001">
    <property type="entry name" value="Thiamin_PyroP_enz_TPP-bd_dom"/>
</dbReference>
<evidence type="ECO:0000256" key="13">
    <source>
        <dbReference type="ARBA" id="ARBA00048670"/>
    </source>
</evidence>
<dbReference type="OrthoDB" id="4494979at2"/>
<evidence type="ECO:0000256" key="5">
    <source>
        <dbReference type="ARBA" id="ARBA00022605"/>
    </source>
</evidence>
<keyword evidence="10 14" id="KW-0460">Magnesium</keyword>
<evidence type="ECO:0000256" key="4">
    <source>
        <dbReference type="ARBA" id="ARBA00013145"/>
    </source>
</evidence>
<dbReference type="FunFam" id="3.40.50.970:FF:000016">
    <property type="entry name" value="Acetolactate synthase"/>
    <property type="match status" value="1"/>
</dbReference>
<dbReference type="InterPro" id="IPR029061">
    <property type="entry name" value="THDP-binding"/>
</dbReference>
<evidence type="ECO:0000256" key="1">
    <source>
        <dbReference type="ARBA" id="ARBA00004974"/>
    </source>
</evidence>
<evidence type="ECO:0000256" key="14">
    <source>
        <dbReference type="RuleBase" id="RU003591"/>
    </source>
</evidence>
<comment type="catalytic activity">
    <reaction evidence="13 14">
        <text>2 pyruvate + H(+) = (2S)-2-acetolactate + CO2</text>
        <dbReference type="Rhea" id="RHEA:25249"/>
        <dbReference type="ChEBI" id="CHEBI:15361"/>
        <dbReference type="ChEBI" id="CHEBI:15378"/>
        <dbReference type="ChEBI" id="CHEBI:16526"/>
        <dbReference type="ChEBI" id="CHEBI:58476"/>
        <dbReference type="EC" id="2.2.1.6"/>
    </reaction>
</comment>
<evidence type="ECO:0000256" key="10">
    <source>
        <dbReference type="ARBA" id="ARBA00022842"/>
    </source>
</evidence>
<dbReference type="SUPFAM" id="SSF52467">
    <property type="entry name" value="DHS-like NAD/FAD-binding domain"/>
    <property type="match status" value="1"/>
</dbReference>
<feature type="domain" description="Thiamine pyrophosphate enzyme N-terminal TPP-binding" evidence="17">
    <location>
        <begin position="8"/>
        <end position="121"/>
    </location>
</feature>
<evidence type="ECO:0000256" key="9">
    <source>
        <dbReference type="ARBA" id="ARBA00022827"/>
    </source>
</evidence>
<dbReference type="GO" id="GO:0005948">
    <property type="term" value="C:acetolactate synthase complex"/>
    <property type="evidence" value="ECO:0007669"/>
    <property type="project" value="TreeGrafter"/>
</dbReference>
<keyword evidence="6" id="KW-0285">Flavoprotein</keyword>
<dbReference type="RefSeq" id="WP_011587084.1">
    <property type="nucleotide sequence ID" value="NC_008255.1"/>
</dbReference>
<dbReference type="Pfam" id="PF00205">
    <property type="entry name" value="TPP_enzyme_M"/>
    <property type="match status" value="1"/>
</dbReference>
<keyword evidence="8 14" id="KW-0479">Metal-binding</keyword>
<dbReference type="InterPro" id="IPR012846">
    <property type="entry name" value="Acetolactate_synth_lsu"/>
</dbReference>
<comment type="cofactor">
    <cofactor evidence="14">
        <name>Mg(2+)</name>
        <dbReference type="ChEBI" id="CHEBI:18420"/>
    </cofactor>
    <text evidence="14">Binds 1 Mg(2+) ion per subunit.</text>
</comment>
<evidence type="ECO:0000256" key="12">
    <source>
        <dbReference type="ARBA" id="ARBA00023304"/>
    </source>
</evidence>
<dbReference type="CDD" id="cd07035">
    <property type="entry name" value="TPP_PYR_POX_like"/>
    <property type="match status" value="1"/>
</dbReference>
<keyword evidence="5 14" id="KW-0028">Amino-acid biosynthesis</keyword>
<dbReference type="Gene3D" id="3.40.50.1220">
    <property type="entry name" value="TPP-binding domain"/>
    <property type="match status" value="1"/>
</dbReference>
<dbReference type="KEGG" id="chu:CHU_3746"/>
<organism evidence="18 19">
    <name type="scientific">Cytophaga hutchinsonii (strain ATCC 33406 / DSM 1761 / CIP 103989 / NBRC 15051 / NCIMB 9469 / D465)</name>
    <dbReference type="NCBI Taxonomy" id="269798"/>
    <lineage>
        <taxon>Bacteria</taxon>
        <taxon>Pseudomonadati</taxon>
        <taxon>Bacteroidota</taxon>
        <taxon>Cytophagia</taxon>
        <taxon>Cytophagales</taxon>
        <taxon>Cytophagaceae</taxon>
        <taxon>Cytophaga</taxon>
    </lineage>
</organism>
<name>A0A6N4SX78_CYTH3</name>
<dbReference type="GO" id="GO:0009099">
    <property type="term" value="P:L-valine biosynthetic process"/>
    <property type="evidence" value="ECO:0007669"/>
    <property type="project" value="UniProtKB-UniPathway"/>
</dbReference>
<dbReference type="EMBL" id="CP000383">
    <property type="protein sequence ID" value="ABG60979.1"/>
    <property type="molecule type" value="Genomic_DNA"/>
</dbReference>
<dbReference type="GO" id="GO:0030976">
    <property type="term" value="F:thiamine pyrophosphate binding"/>
    <property type="evidence" value="ECO:0007669"/>
    <property type="project" value="UniProtKB-UniRule"/>
</dbReference>
<dbReference type="EC" id="2.2.1.6" evidence="4 14"/>
<dbReference type="UniPathway" id="UPA00049">
    <property type="reaction ID" value="UER00059"/>
</dbReference>
<dbReference type="PANTHER" id="PTHR18968:SF13">
    <property type="entry name" value="ACETOLACTATE SYNTHASE CATALYTIC SUBUNIT, MITOCHONDRIAL"/>
    <property type="match status" value="1"/>
</dbReference>
<evidence type="ECO:0000256" key="11">
    <source>
        <dbReference type="ARBA" id="ARBA00023052"/>
    </source>
</evidence>
<dbReference type="InterPro" id="IPR029035">
    <property type="entry name" value="DHS-like_NAD/FAD-binding_dom"/>
</dbReference>
<dbReference type="GO" id="GO:0009097">
    <property type="term" value="P:isoleucine biosynthetic process"/>
    <property type="evidence" value="ECO:0007669"/>
    <property type="project" value="UniProtKB-UniPathway"/>
</dbReference>
<evidence type="ECO:0000256" key="7">
    <source>
        <dbReference type="ARBA" id="ARBA00022679"/>
    </source>
</evidence>
<accession>A0A6N4SX78</accession>
<reference evidence="18 19" key="1">
    <citation type="journal article" date="2007" name="Appl. Environ. Microbiol.">
        <title>Genome sequence of the cellulolytic gliding bacterium Cytophaga hutchinsonii.</title>
        <authorList>
            <person name="Xie G."/>
            <person name="Bruce D.C."/>
            <person name="Challacombe J.F."/>
            <person name="Chertkov O."/>
            <person name="Detter J.C."/>
            <person name="Gilna P."/>
            <person name="Han C.S."/>
            <person name="Lucas S."/>
            <person name="Misra M."/>
            <person name="Myers G.L."/>
            <person name="Richardson P."/>
            <person name="Tapia R."/>
            <person name="Thayer N."/>
            <person name="Thompson L.S."/>
            <person name="Brettin T.S."/>
            <person name="Henrissat B."/>
            <person name="Wilson D.B."/>
            <person name="McBride M.J."/>
        </authorList>
    </citation>
    <scope>NUCLEOTIDE SEQUENCE [LARGE SCALE GENOMIC DNA]</scope>
    <source>
        <strain evidence="19">ATCC 33406 / DSM 1761 / CIP 103989 / NBRC 15051 / NCIMB 9469 / D465</strain>
    </source>
</reference>
<dbReference type="GO" id="GO:0003984">
    <property type="term" value="F:acetolactate synthase activity"/>
    <property type="evidence" value="ECO:0007669"/>
    <property type="project" value="UniProtKB-EC"/>
</dbReference>
<dbReference type="NCBIfam" id="TIGR00118">
    <property type="entry name" value="acolac_lg"/>
    <property type="match status" value="1"/>
</dbReference>
<evidence type="ECO:0000259" key="16">
    <source>
        <dbReference type="Pfam" id="PF02775"/>
    </source>
</evidence>
<evidence type="ECO:0000256" key="2">
    <source>
        <dbReference type="ARBA" id="ARBA00005025"/>
    </source>
</evidence>
<evidence type="ECO:0000259" key="17">
    <source>
        <dbReference type="Pfam" id="PF02776"/>
    </source>
</evidence>
<keyword evidence="11 14" id="KW-0786">Thiamine pyrophosphate</keyword>
<dbReference type="Proteomes" id="UP000001822">
    <property type="component" value="Chromosome"/>
</dbReference>
<proteinExistence type="inferred from homology"/>
<dbReference type="UniPathway" id="UPA00047">
    <property type="reaction ID" value="UER00055"/>
</dbReference>
<evidence type="ECO:0000256" key="8">
    <source>
        <dbReference type="ARBA" id="ARBA00022723"/>
    </source>
</evidence>
<evidence type="ECO:0000313" key="18">
    <source>
        <dbReference type="EMBL" id="ABG60979.1"/>
    </source>
</evidence>
<keyword evidence="19" id="KW-1185">Reference proteome</keyword>
<dbReference type="FunFam" id="3.40.50.970:FF:000007">
    <property type="entry name" value="Acetolactate synthase"/>
    <property type="match status" value="1"/>
</dbReference>